<dbReference type="AlphaFoldDB" id="A0A5B7EUW6"/>
<feature type="region of interest" description="Disordered" evidence="1">
    <location>
        <begin position="251"/>
        <end position="279"/>
    </location>
</feature>
<evidence type="ECO:0000256" key="1">
    <source>
        <dbReference type="SAM" id="MobiDB-lite"/>
    </source>
</evidence>
<comment type="caution">
    <text evidence="2">The sequence shown here is derived from an EMBL/GenBank/DDBJ whole genome shotgun (WGS) entry which is preliminary data.</text>
</comment>
<reference evidence="2 3" key="1">
    <citation type="submission" date="2019-05" db="EMBL/GenBank/DDBJ databases">
        <title>Another draft genome of Portunus trituberculatus and its Hox gene families provides insights of decapod evolution.</title>
        <authorList>
            <person name="Jeong J.-H."/>
            <person name="Song I."/>
            <person name="Kim S."/>
            <person name="Choi T."/>
            <person name="Kim D."/>
            <person name="Ryu S."/>
            <person name="Kim W."/>
        </authorList>
    </citation>
    <scope>NUCLEOTIDE SEQUENCE [LARGE SCALE GENOMIC DNA]</scope>
    <source>
        <tissue evidence="2">Muscle</tissue>
    </source>
</reference>
<dbReference type="EMBL" id="VSRR010003610">
    <property type="protein sequence ID" value="MPC36799.1"/>
    <property type="molecule type" value="Genomic_DNA"/>
</dbReference>
<organism evidence="2 3">
    <name type="scientific">Portunus trituberculatus</name>
    <name type="common">Swimming crab</name>
    <name type="synonym">Neptunus trituberculatus</name>
    <dbReference type="NCBI Taxonomy" id="210409"/>
    <lineage>
        <taxon>Eukaryota</taxon>
        <taxon>Metazoa</taxon>
        <taxon>Ecdysozoa</taxon>
        <taxon>Arthropoda</taxon>
        <taxon>Crustacea</taxon>
        <taxon>Multicrustacea</taxon>
        <taxon>Malacostraca</taxon>
        <taxon>Eumalacostraca</taxon>
        <taxon>Eucarida</taxon>
        <taxon>Decapoda</taxon>
        <taxon>Pleocyemata</taxon>
        <taxon>Brachyura</taxon>
        <taxon>Eubrachyura</taxon>
        <taxon>Portunoidea</taxon>
        <taxon>Portunidae</taxon>
        <taxon>Portuninae</taxon>
        <taxon>Portunus</taxon>
    </lineage>
</organism>
<evidence type="ECO:0000313" key="2">
    <source>
        <dbReference type="EMBL" id="MPC36799.1"/>
    </source>
</evidence>
<evidence type="ECO:0000313" key="3">
    <source>
        <dbReference type="Proteomes" id="UP000324222"/>
    </source>
</evidence>
<gene>
    <name evidence="2" type="ORF">E2C01_030267</name>
</gene>
<protein>
    <submittedName>
        <fullName evidence="2">Uncharacterized protein</fullName>
    </submittedName>
</protein>
<dbReference type="Proteomes" id="UP000324222">
    <property type="component" value="Unassembled WGS sequence"/>
</dbReference>
<accession>A0A5B7EUW6</accession>
<name>A0A5B7EUW6_PORTR</name>
<sequence>MKRERAFSPVAAAGNAALGGCDRRAAAAVVASQSALDSAGIATCLTGLACAIGKQPQDIHAVDVPTGERELNTNTLGMSYKSVRCQGKTARFLQTLEFLRQSRVSGRGARREKAYLCSREVKPRVENCQRSGPLTVVMARRKGSAMTTRTRIFTGDDQNTVGSRAWGEEKEHARPPVDATCRAASVSGEEALRKSIHRCCFTVTEPKILLLGLGWLEKAQQQKDVVAVEWNDKAAGPSLSTLVITEAVNEESKPPLSVSAAGGTQQLSGEPFRAQQPRH</sequence>
<dbReference type="PROSITE" id="PS51257">
    <property type="entry name" value="PROKAR_LIPOPROTEIN"/>
    <property type="match status" value="1"/>
</dbReference>
<proteinExistence type="predicted"/>
<keyword evidence="3" id="KW-1185">Reference proteome</keyword>